<keyword evidence="1" id="KW-0238">DNA-binding</keyword>
<dbReference type="PANTHER" id="PTHR30204:SF98">
    <property type="entry name" value="HTH-TYPE TRANSCRIPTIONAL REGULATOR ADHR"/>
    <property type="match status" value="1"/>
</dbReference>
<dbReference type="InterPro" id="IPR000551">
    <property type="entry name" value="MerR-type_HTH_dom"/>
</dbReference>
<protein>
    <recommendedName>
        <fullName evidence="2">HTH merR-type domain-containing protein</fullName>
    </recommendedName>
</protein>
<sequence>MLEIKEAAKKVGMNENTIRYYTDQGLVPSVKRDANHHRLFDQASLNWLIGDHRMRAAGMSIRELRYYVKLCLKGNSTVSERAQIIDQLRIKVDQQLKAAQQRAHFLSVKSQIYHDLLNHHRTKDVLNPGTWKNN</sequence>
<dbReference type="Proteomes" id="UP001144204">
    <property type="component" value="Unassembled WGS sequence"/>
</dbReference>
<organism evidence="3 4">
    <name type="scientific">Philodulcilactobacillus myokoensis</name>
    <dbReference type="NCBI Taxonomy" id="2929573"/>
    <lineage>
        <taxon>Bacteria</taxon>
        <taxon>Bacillati</taxon>
        <taxon>Bacillota</taxon>
        <taxon>Bacilli</taxon>
        <taxon>Lactobacillales</taxon>
        <taxon>Lactobacillaceae</taxon>
        <taxon>Philodulcilactobacillus</taxon>
    </lineage>
</organism>
<evidence type="ECO:0000313" key="3">
    <source>
        <dbReference type="EMBL" id="GLB46126.1"/>
    </source>
</evidence>
<dbReference type="Pfam" id="PF13411">
    <property type="entry name" value="MerR_1"/>
    <property type="match status" value="1"/>
</dbReference>
<dbReference type="PANTHER" id="PTHR30204">
    <property type="entry name" value="REDOX-CYCLING DRUG-SENSING TRANSCRIPTIONAL ACTIVATOR SOXR"/>
    <property type="match status" value="1"/>
</dbReference>
<comment type="caution">
    <text evidence="3">The sequence shown here is derived from an EMBL/GenBank/DDBJ whole genome shotgun (WGS) entry which is preliminary data.</text>
</comment>
<dbReference type="RefSeq" id="WP_286135585.1">
    <property type="nucleotide sequence ID" value="NZ_BRPL01000002.1"/>
</dbReference>
<keyword evidence="4" id="KW-1185">Reference proteome</keyword>
<evidence type="ECO:0000256" key="1">
    <source>
        <dbReference type="ARBA" id="ARBA00023125"/>
    </source>
</evidence>
<proteinExistence type="predicted"/>
<gene>
    <name evidence="3" type="ORF">WR164_01050</name>
</gene>
<dbReference type="Gene3D" id="1.10.1660.10">
    <property type="match status" value="1"/>
</dbReference>
<dbReference type="GO" id="GO:0003700">
    <property type="term" value="F:DNA-binding transcription factor activity"/>
    <property type="evidence" value="ECO:0007669"/>
    <property type="project" value="InterPro"/>
</dbReference>
<evidence type="ECO:0000313" key="4">
    <source>
        <dbReference type="Proteomes" id="UP001144204"/>
    </source>
</evidence>
<reference evidence="3" key="1">
    <citation type="submission" date="2022-07" db="EMBL/GenBank/DDBJ databases">
        <authorList>
            <person name="Kouya T."/>
            <person name="Ishiyama Y."/>
        </authorList>
    </citation>
    <scope>NUCLEOTIDE SEQUENCE</scope>
    <source>
        <strain evidence="3">WR16-4</strain>
    </source>
</reference>
<dbReference type="EMBL" id="BRPL01000002">
    <property type="protein sequence ID" value="GLB46126.1"/>
    <property type="molecule type" value="Genomic_DNA"/>
</dbReference>
<dbReference type="SUPFAM" id="SSF46955">
    <property type="entry name" value="Putative DNA-binding domain"/>
    <property type="match status" value="1"/>
</dbReference>
<dbReference type="InterPro" id="IPR047057">
    <property type="entry name" value="MerR_fam"/>
</dbReference>
<accession>A0A9W6B022</accession>
<feature type="domain" description="HTH merR-type" evidence="2">
    <location>
        <begin position="1"/>
        <end position="70"/>
    </location>
</feature>
<dbReference type="CDD" id="cd01109">
    <property type="entry name" value="HTH_YyaN"/>
    <property type="match status" value="1"/>
</dbReference>
<evidence type="ECO:0000259" key="2">
    <source>
        <dbReference type="PROSITE" id="PS50937"/>
    </source>
</evidence>
<dbReference type="SMART" id="SM00422">
    <property type="entry name" value="HTH_MERR"/>
    <property type="match status" value="1"/>
</dbReference>
<dbReference type="AlphaFoldDB" id="A0A9W6B022"/>
<dbReference type="GO" id="GO:0003677">
    <property type="term" value="F:DNA binding"/>
    <property type="evidence" value="ECO:0007669"/>
    <property type="project" value="UniProtKB-KW"/>
</dbReference>
<dbReference type="InterPro" id="IPR009061">
    <property type="entry name" value="DNA-bd_dom_put_sf"/>
</dbReference>
<dbReference type="PROSITE" id="PS50937">
    <property type="entry name" value="HTH_MERR_2"/>
    <property type="match status" value="1"/>
</dbReference>
<reference evidence="3" key="2">
    <citation type="journal article" date="2023" name="PLoS ONE">
        <title>Philodulcilactobacillus myokoensis gen. nov., sp. nov., a fructophilic, acidophilic, and agar-phobic lactic acid bacterium isolated from fermented vegetable extracts.</title>
        <authorList>
            <person name="Kouya T."/>
            <person name="Ishiyama Y."/>
            <person name="Ohashi S."/>
            <person name="Kumakubo R."/>
            <person name="Yamazaki T."/>
            <person name="Otaki T."/>
        </authorList>
    </citation>
    <scope>NUCLEOTIDE SEQUENCE</scope>
    <source>
        <strain evidence="3">WR16-4</strain>
    </source>
</reference>
<name>A0A9W6B022_9LACO</name>